<gene>
    <name evidence="1" type="ORF">C4F50_16290</name>
</gene>
<accession>A0ABR9TML2</accession>
<evidence type="ECO:0000313" key="1">
    <source>
        <dbReference type="EMBL" id="MBE8726486.1"/>
    </source>
</evidence>
<sequence length="122" mass="14278">MENNDFFLAFDFFVSFPGGYRIKDITNGNTDVYIVLKSDFSKVYIATVFTLENIKTILRNNNQKWFWAQDLLVVKDLSRETIYQSIDEIMRDESLDVNLIFSVANKTYLEIVGSDKIREDLL</sequence>
<dbReference type="RefSeq" id="WP_194139661.1">
    <property type="nucleotide sequence ID" value="NZ_PRDM01000003.1"/>
</dbReference>
<evidence type="ECO:0000313" key="2">
    <source>
        <dbReference type="Proteomes" id="UP000640614"/>
    </source>
</evidence>
<dbReference type="Proteomes" id="UP000640614">
    <property type="component" value="Unassembled WGS sequence"/>
</dbReference>
<reference evidence="1 2" key="1">
    <citation type="submission" date="2018-07" db="EMBL/GenBank/DDBJ databases">
        <title>Genome assembly of strain KB82.</title>
        <authorList>
            <person name="Kukolya J."/>
            <person name="Horvath B."/>
            <person name="Nagy I."/>
            <person name="Toth A."/>
        </authorList>
    </citation>
    <scope>NUCLEOTIDE SEQUENCE [LARGE SCALE GENOMIC DNA]</scope>
    <source>
        <strain evidence="1 2">Kb82</strain>
    </source>
</reference>
<dbReference type="EMBL" id="PRDM01000003">
    <property type="protein sequence ID" value="MBE8726486.1"/>
    <property type="molecule type" value="Genomic_DNA"/>
</dbReference>
<name>A0ABR9TML2_9FLAO</name>
<comment type="caution">
    <text evidence="1">The sequence shown here is derived from an EMBL/GenBank/DDBJ whole genome shotgun (WGS) entry which is preliminary data.</text>
</comment>
<proteinExistence type="predicted"/>
<protein>
    <submittedName>
        <fullName evidence="1">Uncharacterized protein</fullName>
    </submittedName>
</protein>
<organism evidence="1 2">
    <name type="scientific">Flavobacterium hungaricum</name>
    <dbReference type="NCBI Taxonomy" id="2082725"/>
    <lineage>
        <taxon>Bacteria</taxon>
        <taxon>Pseudomonadati</taxon>
        <taxon>Bacteroidota</taxon>
        <taxon>Flavobacteriia</taxon>
        <taxon>Flavobacteriales</taxon>
        <taxon>Flavobacteriaceae</taxon>
        <taxon>Flavobacterium</taxon>
    </lineage>
</organism>
<keyword evidence="2" id="KW-1185">Reference proteome</keyword>